<dbReference type="InterPro" id="IPR001647">
    <property type="entry name" value="HTH_TetR"/>
</dbReference>
<evidence type="ECO:0000313" key="2">
    <source>
        <dbReference type="EMBL" id="OUQ10751.1"/>
    </source>
</evidence>
<dbReference type="InterPro" id="IPR009057">
    <property type="entry name" value="Homeodomain-like_sf"/>
</dbReference>
<accession>A0A1Y4R0W0</accession>
<gene>
    <name evidence="2" type="ORF">B5E88_04770</name>
</gene>
<dbReference type="Proteomes" id="UP000196074">
    <property type="component" value="Unassembled WGS sequence"/>
</dbReference>
<comment type="caution">
    <text evidence="2">The sequence shown here is derived from an EMBL/GenBank/DDBJ whole genome shotgun (WGS) entry which is preliminary data.</text>
</comment>
<evidence type="ECO:0000256" key="1">
    <source>
        <dbReference type="ARBA" id="ARBA00023125"/>
    </source>
</evidence>
<dbReference type="SUPFAM" id="SSF46689">
    <property type="entry name" value="Homeodomain-like"/>
    <property type="match status" value="1"/>
</dbReference>
<reference evidence="3" key="1">
    <citation type="submission" date="2017-04" db="EMBL/GenBank/DDBJ databases">
        <title>Function of individual gut microbiota members based on whole genome sequencing of pure cultures obtained from chicken caecum.</title>
        <authorList>
            <person name="Medvecky M."/>
            <person name="Cejkova D."/>
            <person name="Polansky O."/>
            <person name="Karasova D."/>
            <person name="Kubasova T."/>
            <person name="Cizek A."/>
            <person name="Rychlik I."/>
        </authorList>
    </citation>
    <scope>NUCLEOTIDE SEQUENCE [LARGE SCALE GENOMIC DNA]</scope>
    <source>
        <strain evidence="3">An144</strain>
    </source>
</reference>
<sequence length="201" mass="23490">MNGFERRSAKKREQILQTALEIMNHPNGINNLTVQKIVEATAISKATIFKYFETKENLIQETFFYYLNQMKQKSEVILAKNKSFNETFMALTQLKVDTIAQTEQQFYLDLMRYYTQTSDQKLAQKMNDYTQESFGVMKKLLQQGRKEGAIDEKYSDEFLLLYTQAMVNGFSHPEIYQEALPFTEDWTEVLLKGIAPTPKTE</sequence>
<dbReference type="InterPro" id="IPR023772">
    <property type="entry name" value="DNA-bd_HTH_TetR-type_CS"/>
</dbReference>
<evidence type="ECO:0000313" key="3">
    <source>
        <dbReference type="Proteomes" id="UP000196074"/>
    </source>
</evidence>
<keyword evidence="1" id="KW-0238">DNA-binding</keyword>
<dbReference type="PROSITE" id="PS50977">
    <property type="entry name" value="HTH_TETR_2"/>
    <property type="match status" value="1"/>
</dbReference>
<protein>
    <submittedName>
        <fullName evidence="2">TetR family transcriptional regulator</fullName>
    </submittedName>
</protein>
<name>A0A1Y4R0W0_9ENTE</name>
<dbReference type="RefSeq" id="WP_087214320.1">
    <property type="nucleotide sequence ID" value="NZ_CP010059.1"/>
</dbReference>
<organism evidence="2 3">
    <name type="scientific">Enterococcus cecorum</name>
    <dbReference type="NCBI Taxonomy" id="44008"/>
    <lineage>
        <taxon>Bacteria</taxon>
        <taxon>Bacillati</taxon>
        <taxon>Bacillota</taxon>
        <taxon>Bacilli</taxon>
        <taxon>Lactobacillales</taxon>
        <taxon>Enterococcaceae</taxon>
        <taxon>Enterococcus</taxon>
    </lineage>
</organism>
<proteinExistence type="predicted"/>
<dbReference type="PANTHER" id="PTHR43479:SF11">
    <property type="entry name" value="ACREF_ENVCD OPERON REPRESSOR-RELATED"/>
    <property type="match status" value="1"/>
</dbReference>
<dbReference type="GO" id="GO:0003677">
    <property type="term" value="F:DNA binding"/>
    <property type="evidence" value="ECO:0007669"/>
    <property type="project" value="UniProtKB-UniRule"/>
</dbReference>
<dbReference type="EMBL" id="NFLC01000007">
    <property type="protein sequence ID" value="OUQ10751.1"/>
    <property type="molecule type" value="Genomic_DNA"/>
</dbReference>
<dbReference type="AlphaFoldDB" id="A0A1Y4R0W0"/>
<dbReference type="PROSITE" id="PS01081">
    <property type="entry name" value="HTH_TETR_1"/>
    <property type="match status" value="1"/>
</dbReference>
<dbReference type="InterPro" id="IPR050624">
    <property type="entry name" value="HTH-type_Tx_Regulator"/>
</dbReference>
<dbReference type="Gene3D" id="1.10.357.10">
    <property type="entry name" value="Tetracycline Repressor, domain 2"/>
    <property type="match status" value="1"/>
</dbReference>
<dbReference type="PANTHER" id="PTHR43479">
    <property type="entry name" value="ACREF/ENVCD OPERON REPRESSOR-RELATED"/>
    <property type="match status" value="1"/>
</dbReference>
<dbReference type="Pfam" id="PF00440">
    <property type="entry name" value="TetR_N"/>
    <property type="match status" value="1"/>
</dbReference>